<proteinExistence type="predicted"/>
<dbReference type="EMBL" id="MZXV01000013">
    <property type="protein sequence ID" value="PZV39878.1"/>
    <property type="molecule type" value="Genomic_DNA"/>
</dbReference>
<dbReference type="InterPro" id="IPR044855">
    <property type="entry name" value="CoA-Trfase_III_dom3_sf"/>
</dbReference>
<evidence type="ECO:0000256" key="1">
    <source>
        <dbReference type="ARBA" id="ARBA00022679"/>
    </source>
</evidence>
<dbReference type="Proteomes" id="UP000248616">
    <property type="component" value="Unassembled WGS sequence"/>
</dbReference>
<comment type="caution">
    <text evidence="2">The sequence shown here is derived from an EMBL/GenBank/DDBJ whole genome shotgun (WGS) entry which is preliminary data.</text>
</comment>
<evidence type="ECO:0000313" key="3">
    <source>
        <dbReference type="Proteomes" id="UP000248616"/>
    </source>
</evidence>
<name>A0A2W7CEA0_9HYPH</name>
<dbReference type="PANTHER" id="PTHR48207:SF3">
    <property type="entry name" value="SUCCINATE--HYDROXYMETHYLGLUTARATE COA-TRANSFERASE"/>
    <property type="match status" value="1"/>
</dbReference>
<dbReference type="InterPro" id="IPR003673">
    <property type="entry name" value="CoA-Trfase_fam_III"/>
</dbReference>
<dbReference type="PANTHER" id="PTHR48207">
    <property type="entry name" value="SUCCINATE--HYDROXYMETHYLGLUTARATE COA-TRANSFERASE"/>
    <property type="match status" value="1"/>
</dbReference>
<dbReference type="Gene3D" id="3.40.50.10540">
    <property type="entry name" value="Crotonobetainyl-coa:carnitine coa-transferase, domain 1"/>
    <property type="match status" value="1"/>
</dbReference>
<protein>
    <submittedName>
        <fullName evidence="2">CoA transferase</fullName>
    </submittedName>
</protein>
<dbReference type="AlphaFoldDB" id="A0A2W7CEA0"/>
<reference evidence="3" key="1">
    <citation type="submission" date="2017-03" db="EMBL/GenBank/DDBJ databases">
        <authorList>
            <person name="Safronova V.I."/>
            <person name="Sazanova A.L."/>
            <person name="Chirak E.R."/>
        </authorList>
    </citation>
    <scope>NUCLEOTIDE SEQUENCE [LARGE SCALE GENOMIC DNA]</scope>
    <source>
        <strain evidence="3">Ach-343</strain>
    </source>
</reference>
<keyword evidence="3" id="KW-1185">Reference proteome</keyword>
<evidence type="ECO:0000313" key="2">
    <source>
        <dbReference type="EMBL" id="PZV39878.1"/>
    </source>
</evidence>
<dbReference type="Gene3D" id="3.30.1540.10">
    <property type="entry name" value="formyl-coa transferase, domain 3"/>
    <property type="match status" value="1"/>
</dbReference>
<sequence length="391" mass="42138">MTEPPLKGVRVVELARILAGPWAGQLLADLGADVIKVESPDGGDDTRKWGPPFVMGKDGENLSAAYYHSCNRGKRSIAIDFSTPEGAETVRRLVATSDVLIENFKLGGLKKYGLDYDSLRKTNPRLVYCSITGFGQDGPYAPRAGYDFIIQAMAGMMSITGEVGREPQKAGVAISDIFTGLYSVIAIQAALRHAEQTGDGQHIDMALFDTQISALGNQNLNYLVSGKSPVQMGNAHMNIAPYEVVPVRDGHIILAVGNDGQFAKFCAAVGLDELPSNPDFATNPARVANRVKLRQHMIEALKIFDRDALLAKLEAASVPASPINTIGQMFADPQTIARGMRLDLDDGHGNLLPSVRAPMVMSGTPLVYERPSPRLGEHTQEILAELEKSGQ</sequence>
<dbReference type="Pfam" id="PF02515">
    <property type="entry name" value="CoA_transf_3"/>
    <property type="match status" value="1"/>
</dbReference>
<dbReference type="InterPro" id="IPR050483">
    <property type="entry name" value="CoA-transferase_III_domain"/>
</dbReference>
<keyword evidence="1 2" id="KW-0808">Transferase</keyword>
<dbReference type="OrthoDB" id="9806585at2"/>
<dbReference type="SUPFAM" id="SSF89796">
    <property type="entry name" value="CoA-transferase family III (CaiB/BaiF)"/>
    <property type="match status" value="1"/>
</dbReference>
<dbReference type="InterPro" id="IPR023606">
    <property type="entry name" value="CoA-Trfase_III_dom_1_sf"/>
</dbReference>
<dbReference type="RefSeq" id="WP_111543619.1">
    <property type="nucleotide sequence ID" value="NZ_MZXV01000013.1"/>
</dbReference>
<organism evidence="2 3">
    <name type="scientific">Mesorhizobium kowhaii</name>
    <dbReference type="NCBI Taxonomy" id="1300272"/>
    <lineage>
        <taxon>Bacteria</taxon>
        <taxon>Pseudomonadati</taxon>
        <taxon>Pseudomonadota</taxon>
        <taxon>Alphaproteobacteria</taxon>
        <taxon>Hyphomicrobiales</taxon>
        <taxon>Phyllobacteriaceae</taxon>
        <taxon>Mesorhizobium</taxon>
    </lineage>
</organism>
<gene>
    <name evidence="2" type="ORF">B5V02_08185</name>
</gene>
<accession>A0A2W7CEA0</accession>
<dbReference type="GO" id="GO:0008410">
    <property type="term" value="F:CoA-transferase activity"/>
    <property type="evidence" value="ECO:0007669"/>
    <property type="project" value="TreeGrafter"/>
</dbReference>